<reference evidence="9 10" key="1">
    <citation type="submission" date="2017-04" db="EMBL/GenBank/DDBJ databases">
        <authorList>
            <person name="Afonso C.L."/>
            <person name="Miller P.J."/>
            <person name="Scott M.A."/>
            <person name="Spackman E."/>
            <person name="Goraichik I."/>
            <person name="Dimitrov K.M."/>
            <person name="Suarez D.L."/>
            <person name="Swayne D.E."/>
        </authorList>
    </citation>
    <scope>NUCLEOTIDE SEQUENCE [LARGE SCALE GENOMIC DNA]</scope>
</reference>
<dbReference type="CDD" id="cd02674">
    <property type="entry name" value="Peptidase_C19R"/>
    <property type="match status" value="1"/>
</dbReference>
<organism evidence="9 10">
    <name type="scientific">Maudiozyma saulgeensis</name>
    <dbReference type="NCBI Taxonomy" id="1789683"/>
    <lineage>
        <taxon>Eukaryota</taxon>
        <taxon>Fungi</taxon>
        <taxon>Dikarya</taxon>
        <taxon>Ascomycota</taxon>
        <taxon>Saccharomycotina</taxon>
        <taxon>Saccharomycetes</taxon>
        <taxon>Saccharomycetales</taxon>
        <taxon>Saccharomycetaceae</taxon>
        <taxon>Maudiozyma</taxon>
    </lineage>
</organism>
<dbReference type="SUPFAM" id="SSF54001">
    <property type="entry name" value="Cysteine proteinases"/>
    <property type="match status" value="1"/>
</dbReference>
<evidence type="ECO:0000259" key="8">
    <source>
        <dbReference type="PROSITE" id="PS50235"/>
    </source>
</evidence>
<comment type="catalytic activity">
    <reaction evidence="1 7">
        <text>Thiol-dependent hydrolysis of ester, thioester, amide, peptide and isopeptide bonds formed by the C-terminal Gly of ubiquitin (a 76-residue protein attached to proteins as an intracellular targeting signal).</text>
        <dbReference type="EC" id="3.4.19.12"/>
    </reaction>
</comment>
<evidence type="ECO:0000256" key="3">
    <source>
        <dbReference type="ARBA" id="ARBA00022670"/>
    </source>
</evidence>
<dbReference type="GO" id="GO:0016579">
    <property type="term" value="P:protein deubiquitination"/>
    <property type="evidence" value="ECO:0007669"/>
    <property type="project" value="InterPro"/>
</dbReference>
<keyword evidence="5 7" id="KW-0378">Hydrolase</keyword>
<evidence type="ECO:0000256" key="2">
    <source>
        <dbReference type="ARBA" id="ARBA00009085"/>
    </source>
</evidence>
<evidence type="ECO:0000313" key="10">
    <source>
        <dbReference type="Proteomes" id="UP000196158"/>
    </source>
</evidence>
<dbReference type="InterPro" id="IPR018200">
    <property type="entry name" value="USP_CS"/>
</dbReference>
<evidence type="ECO:0000256" key="1">
    <source>
        <dbReference type="ARBA" id="ARBA00000707"/>
    </source>
</evidence>
<dbReference type="STRING" id="1789683.A0A1X7R8X8"/>
<dbReference type="PANTHER" id="PTHR21646:SF95">
    <property type="entry name" value="UBIQUITIN CARBOXYL-TERMINAL HYDROLASE 4-RELATED"/>
    <property type="match status" value="1"/>
</dbReference>
<comment type="similarity">
    <text evidence="2 7">Belongs to the peptidase C19 family.</text>
</comment>
<dbReference type="InterPro" id="IPR028889">
    <property type="entry name" value="USP"/>
</dbReference>
<dbReference type="Pfam" id="PF00443">
    <property type="entry name" value="UCH"/>
    <property type="match status" value="1"/>
</dbReference>
<dbReference type="PANTHER" id="PTHR21646">
    <property type="entry name" value="UBIQUITIN CARBOXYL-TERMINAL HYDROLASE"/>
    <property type="match status" value="1"/>
</dbReference>
<dbReference type="AlphaFoldDB" id="A0A1X7R8X8"/>
<keyword evidence="6 7" id="KW-0788">Thiol protease</keyword>
<evidence type="ECO:0000256" key="5">
    <source>
        <dbReference type="ARBA" id="ARBA00022801"/>
    </source>
</evidence>
<gene>
    <name evidence="9" type="ORF">KASA_0K03905G</name>
</gene>
<dbReference type="InterPro" id="IPR038765">
    <property type="entry name" value="Papain-like_cys_pep_sf"/>
</dbReference>
<dbReference type="GO" id="GO:0004843">
    <property type="term" value="F:cysteine-type deubiquitinase activity"/>
    <property type="evidence" value="ECO:0007669"/>
    <property type="project" value="UniProtKB-UniRule"/>
</dbReference>
<sequence>MHIIEPITPNNGINYFSNDVNSFILEYSNVTDLGRILSISSILLNHYNELTQFLFLHLNMIYNNKIYVDELYKIAYDYYQKLFYLIFVKDKTKINLPQDTELTQLQNTLRSNLINDVSIIRIRKYLQNNVNLNETRSFLEVNQVHTRDIDLFTNLNNTLIIEYGPFNCSELKYANSNNCIAIYPRVGSEFATFNIENLAQNCSSVKESLLLNELPKFSEIIVCIPSQDFNQLLPLFVILVMHFISTGVPIPSIRACQVNIQDLVKPNGGSKKVSKLNPFKNFNNDIIVGLENEYNSCYMNCIIQCLLEVNELSSILISNSFLNDVDYSNPKNSKGMIITALANLEQTMLNTSINNKLSNQSKFCSCLQLKKCCGTMNPMFNSNREEDCLEFCEFLINCLHDDLKKGTPMGASFDKLNNIHNQKSFQEQAFSSWSSYLEKESNLMVELFQGQMASVLQCQYCLCQSNTFQIFSSLSLSLPAHPSCYIHESMNQFYRSENLIGINEWECSNCKTKRPATQRLQITKFPKILIIQLNRFSNYMNKNTCYVKYPHILDLTAYSNTESIIPKYSLFGVTCHTGTMDVGHYSSYVKKQDDTWWYFDDTKSRPVHFANEFISPDAYILFYKMIN</sequence>
<evidence type="ECO:0000256" key="4">
    <source>
        <dbReference type="ARBA" id="ARBA00022786"/>
    </source>
</evidence>
<dbReference type="Gene3D" id="3.90.70.10">
    <property type="entry name" value="Cysteine proteinases"/>
    <property type="match status" value="1"/>
</dbReference>
<dbReference type="EC" id="3.4.19.12" evidence="7"/>
<dbReference type="GO" id="GO:0006508">
    <property type="term" value="P:proteolysis"/>
    <property type="evidence" value="ECO:0007669"/>
    <property type="project" value="UniProtKB-KW"/>
</dbReference>
<dbReference type="PROSITE" id="PS00973">
    <property type="entry name" value="USP_2"/>
    <property type="match status" value="1"/>
</dbReference>
<dbReference type="InterPro" id="IPR050185">
    <property type="entry name" value="Ub_carboxyl-term_hydrolase"/>
</dbReference>
<feature type="domain" description="USP" evidence="8">
    <location>
        <begin position="288"/>
        <end position="626"/>
    </location>
</feature>
<evidence type="ECO:0000256" key="7">
    <source>
        <dbReference type="RuleBase" id="RU366025"/>
    </source>
</evidence>
<evidence type="ECO:0000256" key="6">
    <source>
        <dbReference type="ARBA" id="ARBA00022807"/>
    </source>
</evidence>
<dbReference type="OrthoDB" id="4064762at2759"/>
<evidence type="ECO:0000313" key="9">
    <source>
        <dbReference type="EMBL" id="SMN21696.1"/>
    </source>
</evidence>
<keyword evidence="10" id="KW-1185">Reference proteome</keyword>
<dbReference type="EMBL" id="FXLY01000008">
    <property type="protein sequence ID" value="SMN21696.1"/>
    <property type="molecule type" value="Genomic_DNA"/>
</dbReference>
<keyword evidence="4 7" id="KW-0833">Ubl conjugation pathway</keyword>
<dbReference type="PROSITE" id="PS50235">
    <property type="entry name" value="USP_3"/>
    <property type="match status" value="1"/>
</dbReference>
<dbReference type="PROSITE" id="PS00972">
    <property type="entry name" value="USP_1"/>
    <property type="match status" value="1"/>
</dbReference>
<dbReference type="Proteomes" id="UP000196158">
    <property type="component" value="Unassembled WGS sequence"/>
</dbReference>
<keyword evidence="3 7" id="KW-0645">Protease</keyword>
<proteinExistence type="inferred from homology"/>
<dbReference type="InterPro" id="IPR001394">
    <property type="entry name" value="Peptidase_C19_UCH"/>
</dbReference>
<protein>
    <recommendedName>
        <fullName evidence="7">Ubiquitin carboxyl-terminal hydrolase</fullName>
        <ecNumber evidence="7">3.4.19.12</ecNumber>
    </recommendedName>
</protein>
<accession>A0A1X7R8X8</accession>
<name>A0A1X7R8X8_9SACH</name>